<dbReference type="RefSeq" id="WP_259480636.1">
    <property type="nucleotide sequence ID" value="NZ_BAAAQY010000011.1"/>
</dbReference>
<comment type="caution">
    <text evidence="1">The sequence shown here is derived from an EMBL/GenBank/DDBJ whole genome shotgun (WGS) entry which is preliminary data.</text>
</comment>
<protein>
    <recommendedName>
        <fullName evidence="3">Carbohydrate kinase PfkB domain-containing protein</fullName>
    </recommendedName>
</protein>
<dbReference type="InterPro" id="IPR029056">
    <property type="entry name" value="Ribokinase-like"/>
</dbReference>
<dbReference type="EMBL" id="BAAAQY010000011">
    <property type="protein sequence ID" value="GAA2245085.1"/>
    <property type="molecule type" value="Genomic_DNA"/>
</dbReference>
<dbReference type="Gene3D" id="3.40.1190.20">
    <property type="match status" value="1"/>
</dbReference>
<gene>
    <name evidence="1" type="ORF">GCM10009851_32920</name>
</gene>
<evidence type="ECO:0008006" key="3">
    <source>
        <dbReference type="Google" id="ProtNLM"/>
    </source>
</evidence>
<accession>A0ABN3DZB3</accession>
<evidence type="ECO:0000313" key="2">
    <source>
        <dbReference type="Proteomes" id="UP001500929"/>
    </source>
</evidence>
<proteinExistence type="predicted"/>
<dbReference type="Proteomes" id="UP001500929">
    <property type="component" value="Unassembled WGS sequence"/>
</dbReference>
<sequence length="316" mass="32762">MTSPTTVVIAGHVCVDEIQTDRSVHRTAGSPAVFMAPVLTEAGCTPLVSAPHGRDFAALGTGLRMLEPAVGDRTLVYRNDVRRTQRMQSVREADTAFVTAPGRDSGTADALGDAAALLFTPLLPSPWAGAVDAFTAAVPSDALRLLLVQGYLREPGAPGADGLRPVLPRDFVEAGDVLPRFDVAVLSEEDLPGVAHARAHAWSRAHPSTAIVVTRGPLGASVHLRGERIDVSTGEAGPLEPAALVGAGDVFGAELACALIASPGRAAERAVIVDAVERADRATSRRLAARIVQRRAGPAGRDAAREAAQVGETPIA</sequence>
<reference evidence="1 2" key="1">
    <citation type="journal article" date="2019" name="Int. J. Syst. Evol. Microbiol.">
        <title>The Global Catalogue of Microorganisms (GCM) 10K type strain sequencing project: providing services to taxonomists for standard genome sequencing and annotation.</title>
        <authorList>
            <consortium name="The Broad Institute Genomics Platform"/>
            <consortium name="The Broad Institute Genome Sequencing Center for Infectious Disease"/>
            <person name="Wu L."/>
            <person name="Ma J."/>
        </authorList>
    </citation>
    <scope>NUCLEOTIDE SEQUENCE [LARGE SCALE GENOMIC DNA]</scope>
    <source>
        <strain evidence="1 2">JCM 16117</strain>
    </source>
</reference>
<dbReference type="SUPFAM" id="SSF53613">
    <property type="entry name" value="Ribokinase-like"/>
    <property type="match status" value="1"/>
</dbReference>
<keyword evidence="2" id="KW-1185">Reference proteome</keyword>
<name>A0ABN3DZB3_9MICO</name>
<organism evidence="1 2">
    <name type="scientific">Herbiconiux moechotypicola</name>
    <dbReference type="NCBI Taxonomy" id="637393"/>
    <lineage>
        <taxon>Bacteria</taxon>
        <taxon>Bacillati</taxon>
        <taxon>Actinomycetota</taxon>
        <taxon>Actinomycetes</taxon>
        <taxon>Micrococcales</taxon>
        <taxon>Microbacteriaceae</taxon>
        <taxon>Herbiconiux</taxon>
    </lineage>
</organism>
<evidence type="ECO:0000313" key="1">
    <source>
        <dbReference type="EMBL" id="GAA2245085.1"/>
    </source>
</evidence>